<evidence type="ECO:0000259" key="2">
    <source>
        <dbReference type="Pfam" id="PF00155"/>
    </source>
</evidence>
<evidence type="ECO:0000256" key="1">
    <source>
        <dbReference type="ARBA" id="ARBA00022898"/>
    </source>
</evidence>
<dbReference type="GO" id="GO:0006520">
    <property type="term" value="P:amino acid metabolic process"/>
    <property type="evidence" value="ECO:0007669"/>
    <property type="project" value="TreeGrafter"/>
</dbReference>
<dbReference type="Gene3D" id="3.90.1150.10">
    <property type="entry name" value="Aspartate Aminotransferase, domain 1"/>
    <property type="match status" value="1"/>
</dbReference>
<protein>
    <recommendedName>
        <fullName evidence="2">Aminotransferase class I/classII large domain-containing protein</fullName>
    </recommendedName>
</protein>
<dbReference type="Pfam" id="PF00155">
    <property type="entry name" value="Aminotran_1_2"/>
    <property type="match status" value="1"/>
</dbReference>
<evidence type="ECO:0000313" key="3">
    <source>
        <dbReference type="EMBL" id="RDK45888.1"/>
    </source>
</evidence>
<dbReference type="SUPFAM" id="SSF53383">
    <property type="entry name" value="PLP-dependent transferases"/>
    <property type="match status" value="1"/>
</dbReference>
<gene>
    <name evidence="3" type="ORF">M752DRAFT_312125</name>
</gene>
<dbReference type="AlphaFoldDB" id="A0A370PUL8"/>
<dbReference type="InterPro" id="IPR015421">
    <property type="entry name" value="PyrdxlP-dep_Trfase_major"/>
</dbReference>
<keyword evidence="4" id="KW-1185">Reference proteome</keyword>
<feature type="domain" description="Aminotransferase class I/classII large" evidence="2">
    <location>
        <begin position="95"/>
        <end position="180"/>
    </location>
</feature>
<evidence type="ECO:0000313" key="4">
    <source>
        <dbReference type="Proteomes" id="UP000254937"/>
    </source>
</evidence>
<dbReference type="Proteomes" id="UP000254937">
    <property type="component" value="Unassembled WGS sequence"/>
</dbReference>
<dbReference type="GO" id="GO:0030170">
    <property type="term" value="F:pyridoxal phosphate binding"/>
    <property type="evidence" value="ECO:0007669"/>
    <property type="project" value="InterPro"/>
</dbReference>
<organism evidence="3 4">
    <name type="scientific">Aspergillus phoenicis ATCC 13157</name>
    <dbReference type="NCBI Taxonomy" id="1353007"/>
    <lineage>
        <taxon>Eukaryota</taxon>
        <taxon>Fungi</taxon>
        <taxon>Dikarya</taxon>
        <taxon>Ascomycota</taxon>
        <taxon>Pezizomycotina</taxon>
        <taxon>Eurotiomycetes</taxon>
        <taxon>Eurotiomycetidae</taxon>
        <taxon>Eurotiales</taxon>
        <taxon>Aspergillaceae</taxon>
        <taxon>Aspergillus</taxon>
    </lineage>
</organism>
<dbReference type="GO" id="GO:0008483">
    <property type="term" value="F:transaminase activity"/>
    <property type="evidence" value="ECO:0007669"/>
    <property type="project" value="TreeGrafter"/>
</dbReference>
<dbReference type="PANTHER" id="PTHR43795">
    <property type="entry name" value="BIFUNCTIONAL ASPARTATE AMINOTRANSFERASE AND GLUTAMATE/ASPARTATE-PREPHENATE AMINOTRANSFERASE-RELATED"/>
    <property type="match status" value="1"/>
</dbReference>
<keyword evidence="1" id="KW-0663">Pyridoxal phosphate</keyword>
<dbReference type="EMBL" id="KZ851847">
    <property type="protein sequence ID" value="RDK45888.1"/>
    <property type="molecule type" value="Genomic_DNA"/>
</dbReference>
<sequence>MSHFRISGMLFGDMGSSLPSKVTTSGRKYLHSPTVVQRFNFDTLNRSNTRVIGVPYEGIEGYSNLEDLFHTEVNKMALESALRKAEDDCITVRALLVSKLQLHFISDEIYAKSVFVNAAIATPISFLSTLALDLRDVIDPTILHVLYGASKDFCANGLRLGLVSTKNEGIIGAMSSIRKTSLMMGNYRIATSFFREHGIRFCEYLRHLLLGKPITPQMRVMIAPGSVYMPEELGWFRITFTVGKKALDEGLKRLLRPIKEAEMGTCGN</sequence>
<dbReference type="InterPro" id="IPR050478">
    <property type="entry name" value="Ethylene_sulfur-biosynth"/>
</dbReference>
<dbReference type="Gene3D" id="3.40.640.10">
    <property type="entry name" value="Type I PLP-dependent aspartate aminotransferase-like (Major domain)"/>
    <property type="match status" value="1"/>
</dbReference>
<proteinExistence type="predicted"/>
<reference evidence="3 4" key="1">
    <citation type="submission" date="2018-07" db="EMBL/GenBank/DDBJ databases">
        <title>Section-level genome sequencing of Aspergillus section Nigri to investigate inter- and intra-species variation.</title>
        <authorList>
            <consortium name="DOE Joint Genome Institute"/>
            <person name="Vesth T.C."/>
            <person name="Nybo J.L."/>
            <person name="Theobald S."/>
            <person name="Frisvad J.C."/>
            <person name="Larsen T.O."/>
            <person name="Nielsen K.F."/>
            <person name="Hoof J.B."/>
            <person name="Brandl J."/>
            <person name="Salamov A."/>
            <person name="Riley R."/>
            <person name="Gladden J.M."/>
            <person name="Phatale P."/>
            <person name="Nielsen M.T."/>
            <person name="Lyhne E.K."/>
            <person name="Kogle M.E."/>
            <person name="Strasser K."/>
            <person name="McDonnell E."/>
            <person name="Barry K."/>
            <person name="Clum A."/>
            <person name="Chen C."/>
            <person name="Nolan M."/>
            <person name="Sandor L."/>
            <person name="Kuo A."/>
            <person name="Lipzen A."/>
            <person name="Hainaut M."/>
            <person name="Drula E."/>
            <person name="Tsang A."/>
            <person name="Magnuson J.K."/>
            <person name="Henrissat B."/>
            <person name="Wiebenga A."/>
            <person name="Simmons B.A."/>
            <person name="Makela M.R."/>
            <person name="De vries R.P."/>
            <person name="Grigoriev I.V."/>
            <person name="Mortensen U.H."/>
            <person name="Baker S.E."/>
            <person name="Andersen M.R."/>
        </authorList>
    </citation>
    <scope>NUCLEOTIDE SEQUENCE [LARGE SCALE GENOMIC DNA]</scope>
    <source>
        <strain evidence="3 4">ATCC 13157</strain>
    </source>
</reference>
<name>A0A370PUL8_ASPPH</name>
<accession>A0A370PUL8</accession>
<dbReference type="InterPro" id="IPR004839">
    <property type="entry name" value="Aminotransferase_I/II_large"/>
</dbReference>
<dbReference type="InterPro" id="IPR015422">
    <property type="entry name" value="PyrdxlP-dep_Trfase_small"/>
</dbReference>
<dbReference type="InterPro" id="IPR015424">
    <property type="entry name" value="PyrdxlP-dep_Trfase"/>
</dbReference>
<dbReference type="PANTHER" id="PTHR43795:SF39">
    <property type="entry name" value="AMINOTRANSFERASE CLASS I_CLASSII DOMAIN-CONTAINING PROTEIN"/>
    <property type="match status" value="1"/>
</dbReference>